<accession>A0AA50CUL2</accession>
<keyword evidence="1" id="KW-0614">Plasmid</keyword>
<proteinExistence type="predicted"/>
<dbReference type="Proteomes" id="UP001234585">
    <property type="component" value="Plasmid unnamed3"/>
</dbReference>
<dbReference type="AlphaFoldDB" id="A0AA50CUL2"/>
<evidence type="ECO:0000313" key="2">
    <source>
        <dbReference type="Proteomes" id="UP001234585"/>
    </source>
</evidence>
<reference evidence="1 2" key="1">
    <citation type="submission" date="2023-08" db="EMBL/GenBank/DDBJ databases">
        <title>Pathogen: clinical or host-associated sample.</title>
        <authorList>
            <person name="Hergert J."/>
            <person name="Casey R."/>
            <person name="Wagner J."/>
            <person name="Young E.L."/>
            <person name="Oakeson K.F."/>
        </authorList>
    </citation>
    <scope>NUCLEOTIDE SEQUENCE [LARGE SCALE GENOMIC DNA]</scope>
    <source>
        <strain evidence="1 2">1760953</strain>
        <plasmid evidence="1 2">unnamed3</plasmid>
    </source>
</reference>
<name>A0AA50CUL2_9HYPH</name>
<keyword evidence="2" id="KW-1185">Reference proteome</keyword>
<gene>
    <name evidence="1" type="ORF">Q9313_26160</name>
</gene>
<geneLocation type="plasmid" evidence="1 2">
    <name>unnamed3</name>
</geneLocation>
<dbReference type="EMBL" id="CP132305">
    <property type="protein sequence ID" value="WLS00858.1"/>
    <property type="molecule type" value="Genomic_DNA"/>
</dbReference>
<organism evidence="1 2">
    <name type="scientific">Shinella sumterensis</name>
    <dbReference type="NCBI Taxonomy" id="1967501"/>
    <lineage>
        <taxon>Bacteria</taxon>
        <taxon>Pseudomonadati</taxon>
        <taxon>Pseudomonadota</taxon>
        <taxon>Alphaproteobacteria</taxon>
        <taxon>Hyphomicrobiales</taxon>
        <taxon>Rhizobiaceae</taxon>
        <taxon>Shinella</taxon>
    </lineage>
</organism>
<sequence length="203" mass="23687">MRLEYDLEIRELAGDILPDGIGMDIGDGWRDIVIDELVPLSLFVGRHVVIRKVGEKWGLLDIRPDVKGLDEDRVHAVWHGLQRTRARSASICELCGRHGEIRRTGWHRVRCDRCEGEHLRRRHFVDANRRAIEDAALFYVGVCLEHRRLFPVANIVLQAWPDDIDRRHFIDAVNDAVSWWRAGSWIERIGDEQREAFRGLRFP</sequence>
<protein>
    <submittedName>
        <fullName evidence="1">Uncharacterized protein</fullName>
    </submittedName>
</protein>
<evidence type="ECO:0000313" key="1">
    <source>
        <dbReference type="EMBL" id="WLS00858.1"/>
    </source>
</evidence>
<dbReference type="RefSeq" id="WP_306040847.1">
    <property type="nucleotide sequence ID" value="NZ_CP132305.1"/>
</dbReference>